<dbReference type="AlphaFoldDB" id="U2MWZ5"/>
<dbReference type="Proteomes" id="UP000016600">
    <property type="component" value="Unassembled WGS sequence"/>
</dbReference>
<keyword evidence="2" id="KW-1185">Reference proteome</keyword>
<accession>U2MWZ5</accession>
<dbReference type="RefSeq" id="WP_021583371.1">
    <property type="nucleotide sequence ID" value="NZ_AWET01000008.1"/>
</dbReference>
<proteinExistence type="predicted"/>
<comment type="caution">
    <text evidence="1">The sequence shown here is derived from an EMBL/GenBank/DDBJ whole genome shotgun (WGS) entry which is preliminary data.</text>
</comment>
<organism evidence="1 2">
    <name type="scientific">Hoylesella pleuritidis F0068</name>
    <dbReference type="NCBI Taxonomy" id="1081904"/>
    <lineage>
        <taxon>Bacteria</taxon>
        <taxon>Pseudomonadati</taxon>
        <taxon>Bacteroidota</taxon>
        <taxon>Bacteroidia</taxon>
        <taxon>Bacteroidales</taxon>
        <taxon>Prevotellaceae</taxon>
        <taxon>Hoylesella</taxon>
    </lineage>
</organism>
<dbReference type="EMBL" id="AWET01000008">
    <property type="protein sequence ID" value="ERK03734.1"/>
    <property type="molecule type" value="Genomic_DNA"/>
</dbReference>
<name>U2MWZ5_9BACT</name>
<sequence length="61" mass="7026">MNKTNARLYDLAGYIPFCGTRSPSLANRSAIGRNMFYITLIYGKIQKRRFSKVSLSPIIRR</sequence>
<evidence type="ECO:0000313" key="2">
    <source>
        <dbReference type="Proteomes" id="UP000016600"/>
    </source>
</evidence>
<gene>
    <name evidence="1" type="ORF">HMPREF1218_0208</name>
</gene>
<protein>
    <submittedName>
        <fullName evidence="1">Uncharacterized protein</fullName>
    </submittedName>
</protein>
<dbReference type="PATRIC" id="fig|1081904.3.peg.643"/>
<evidence type="ECO:0000313" key="1">
    <source>
        <dbReference type="EMBL" id="ERK03734.1"/>
    </source>
</evidence>
<reference evidence="1 2" key="1">
    <citation type="submission" date="2013-08" db="EMBL/GenBank/DDBJ databases">
        <authorList>
            <person name="Durkin A.S."/>
            <person name="Haft D.R."/>
            <person name="McCorrison J."/>
            <person name="Torralba M."/>
            <person name="Gillis M."/>
            <person name="Haft D.H."/>
            <person name="Methe B."/>
            <person name="Sutton G."/>
            <person name="Nelson K.E."/>
        </authorList>
    </citation>
    <scope>NUCLEOTIDE SEQUENCE [LARGE SCALE GENOMIC DNA]</scope>
    <source>
        <strain evidence="1 2">F0068</strain>
    </source>
</reference>